<keyword evidence="2" id="KW-0964">Secreted</keyword>
<keyword evidence="5 8" id="KW-1015">Disulfide bond</keyword>
<proteinExistence type="predicted"/>
<evidence type="ECO:0000256" key="5">
    <source>
        <dbReference type="ARBA" id="ARBA00023157"/>
    </source>
</evidence>
<dbReference type="Gene3D" id="2.10.25.10">
    <property type="entry name" value="Laminin"/>
    <property type="match status" value="1"/>
</dbReference>
<evidence type="ECO:0000259" key="9">
    <source>
        <dbReference type="PROSITE" id="PS50027"/>
    </source>
</evidence>
<protein>
    <submittedName>
        <fullName evidence="11">Laminin B</fullName>
    </submittedName>
</protein>
<dbReference type="PROSITE" id="PS01248">
    <property type="entry name" value="EGF_LAM_1"/>
    <property type="match status" value="1"/>
</dbReference>
<dbReference type="Proteomes" id="UP000054495">
    <property type="component" value="Unassembled WGS sequence"/>
</dbReference>
<organism evidence="11 12">
    <name type="scientific">Ancylostoma ceylanicum</name>
    <dbReference type="NCBI Taxonomy" id="53326"/>
    <lineage>
        <taxon>Eukaryota</taxon>
        <taxon>Metazoa</taxon>
        <taxon>Ecdysozoa</taxon>
        <taxon>Nematoda</taxon>
        <taxon>Chromadorea</taxon>
        <taxon>Rhabditida</taxon>
        <taxon>Rhabditina</taxon>
        <taxon>Rhabditomorpha</taxon>
        <taxon>Strongyloidea</taxon>
        <taxon>Ancylostomatidae</taxon>
        <taxon>Ancylostomatinae</taxon>
        <taxon>Ancylostoma</taxon>
    </lineage>
</organism>
<evidence type="ECO:0000256" key="3">
    <source>
        <dbReference type="ARBA" id="ARBA00022729"/>
    </source>
</evidence>
<dbReference type="SMART" id="SM00281">
    <property type="entry name" value="LamB"/>
    <property type="match status" value="1"/>
</dbReference>
<feature type="domain" description="Laminin IV type A" evidence="10">
    <location>
        <begin position="164"/>
        <end position="354"/>
    </location>
</feature>
<keyword evidence="3" id="KW-0732">Signal</keyword>
<keyword evidence="7 8" id="KW-0424">Laminin EGF-like domain</keyword>
<evidence type="ECO:0000256" key="7">
    <source>
        <dbReference type="ARBA" id="ARBA00023292"/>
    </source>
</evidence>
<keyword evidence="12" id="KW-1185">Reference proteome</keyword>
<evidence type="ECO:0000256" key="8">
    <source>
        <dbReference type="PROSITE-ProRule" id="PRU00460"/>
    </source>
</evidence>
<evidence type="ECO:0000313" key="12">
    <source>
        <dbReference type="Proteomes" id="UP000054495"/>
    </source>
</evidence>
<evidence type="ECO:0000256" key="6">
    <source>
        <dbReference type="ARBA" id="ARBA00023180"/>
    </source>
</evidence>
<reference evidence="11 12" key="1">
    <citation type="submission" date="2013-05" db="EMBL/GenBank/DDBJ databases">
        <title>Draft genome of the parasitic nematode Anyclostoma ceylanicum.</title>
        <authorList>
            <person name="Mitreva M."/>
        </authorList>
    </citation>
    <scope>NUCLEOTIDE SEQUENCE [LARGE SCALE GENOMIC DNA]</scope>
</reference>
<evidence type="ECO:0000256" key="2">
    <source>
        <dbReference type="ARBA" id="ARBA00022525"/>
    </source>
</evidence>
<feature type="disulfide bond" evidence="8">
    <location>
        <begin position="69"/>
        <end position="78"/>
    </location>
</feature>
<keyword evidence="6" id="KW-0325">Glycoprotein</keyword>
<evidence type="ECO:0000256" key="1">
    <source>
        <dbReference type="ARBA" id="ARBA00004613"/>
    </source>
</evidence>
<dbReference type="PROSITE" id="PS50027">
    <property type="entry name" value="EGF_LAM_2"/>
    <property type="match status" value="1"/>
</dbReference>
<evidence type="ECO:0000259" key="10">
    <source>
        <dbReference type="PROSITE" id="PS51115"/>
    </source>
</evidence>
<dbReference type="PROSITE" id="PS51115">
    <property type="entry name" value="LAMININ_IVA"/>
    <property type="match status" value="1"/>
</dbReference>
<keyword evidence="4" id="KW-0677">Repeat</keyword>
<dbReference type="Pfam" id="PF00052">
    <property type="entry name" value="Laminin_B"/>
    <property type="match status" value="1"/>
</dbReference>
<dbReference type="InterPro" id="IPR002049">
    <property type="entry name" value="LE_dom"/>
</dbReference>
<comment type="subcellular location">
    <subcellularLocation>
        <location evidence="1">Secreted</location>
    </subcellularLocation>
</comment>
<comment type="caution">
    <text evidence="8">Lacks conserved residue(s) required for the propagation of feature annotation.</text>
</comment>
<dbReference type="FunFam" id="2.10.25.10:FF:000090">
    <property type="entry name" value="laminin subunit alpha"/>
    <property type="match status" value="1"/>
</dbReference>
<dbReference type="GO" id="GO:0005576">
    <property type="term" value="C:extracellular region"/>
    <property type="evidence" value="ECO:0007669"/>
    <property type="project" value="UniProtKB-SubCell"/>
</dbReference>
<dbReference type="Pfam" id="PF00053">
    <property type="entry name" value="EGF_laminin"/>
    <property type="match status" value="1"/>
</dbReference>
<dbReference type="CDD" id="cd00055">
    <property type="entry name" value="EGF_Lam"/>
    <property type="match status" value="1"/>
</dbReference>
<name>A0A0D6MAD8_9BILA</name>
<dbReference type="SUPFAM" id="SSF57196">
    <property type="entry name" value="EGF/Laminin"/>
    <property type="match status" value="1"/>
</dbReference>
<gene>
    <name evidence="11" type="ORF">ANCCEY_01366</name>
</gene>
<evidence type="ECO:0000313" key="11">
    <source>
        <dbReference type="EMBL" id="EPB79546.1"/>
    </source>
</evidence>
<feature type="domain" description="Laminin EGF-like" evidence="9">
    <location>
        <begin position="50"/>
        <end position="98"/>
    </location>
</feature>
<dbReference type="AlphaFoldDB" id="A0A0D6MAD8"/>
<dbReference type="InterPro" id="IPR000034">
    <property type="entry name" value="Laminin_IV"/>
</dbReference>
<sequence length="432" mass="48305">MLGRAIDQGAYTCEAINVKGRVLATPDCIVRIVNIPAPEPPRPPPQPQVRCDPRGAASQYADQSGACPCKPLVTGPTCTECRPGSFHLNEKSPQGCLKCFCFGVTDQCRSSTWYRTEATLKSFLTTLLKCACNVFKLPPDSPFSKSEFLARAAHSKQDRLMFAGSSEGVMLSDIEERDIERDSRFDFSKPGFLTYPSQIRGPKYWRMPQRFLGDKVTSYGGRMEIQLEYSGSGSMSREPMVVLKGNQIVLVHHVRNQEQVLAPDRPNTITVETYETNFVQMNGAPATREDLMMVLADLDAFLIRASHVDQQYSSRHRTATIVKCRREHLDTVRGDGGGSRPRRVRTAVLDQVLQHCEDEVLPDDHPHLALVHVLQLEVRRVLLDQALRQPEPSAADFPLSARQPRHSLLPTAAFAGEYQQILLKSELGLFML</sequence>
<accession>A0A0D6MAD8</accession>
<dbReference type="EMBL" id="KE124792">
    <property type="protein sequence ID" value="EPB79546.1"/>
    <property type="molecule type" value="Genomic_DNA"/>
</dbReference>
<evidence type="ECO:0000256" key="4">
    <source>
        <dbReference type="ARBA" id="ARBA00022737"/>
    </source>
</evidence>